<reference evidence="5 6" key="1">
    <citation type="submission" date="2006-06" db="EMBL/GenBank/DDBJ databases">
        <authorList>
            <person name="Moran M.A."/>
            <person name="Ferriera S."/>
            <person name="Johnson J."/>
            <person name="Kravitz S."/>
            <person name="Beeson K."/>
            <person name="Sutton G."/>
            <person name="Rogers Y.-H."/>
            <person name="Friedman R."/>
            <person name="Frazier M."/>
            <person name="Venter J.C."/>
        </authorList>
    </citation>
    <scope>NUCLEOTIDE SEQUENCE [LARGE SCALE GENOMIC DNA]</scope>
    <source>
        <strain evidence="5 6">E-37</strain>
    </source>
</reference>
<dbReference type="AlphaFoldDB" id="A3K5Q1"/>
<dbReference type="InterPro" id="IPR056798">
    <property type="entry name" value="ADH_Fe_C"/>
</dbReference>
<dbReference type="Gene3D" id="3.40.50.1970">
    <property type="match status" value="1"/>
</dbReference>
<proteinExistence type="inferred from homology"/>
<dbReference type="EMBL" id="AAYA01000009">
    <property type="protein sequence ID" value="EBA07440.1"/>
    <property type="molecule type" value="Genomic_DNA"/>
</dbReference>
<dbReference type="Proteomes" id="UP000005713">
    <property type="component" value="Unassembled WGS sequence"/>
</dbReference>
<dbReference type="eggNOG" id="COG1454">
    <property type="taxonomic scope" value="Bacteria"/>
</dbReference>
<dbReference type="Gene3D" id="1.20.1090.10">
    <property type="entry name" value="Dehydroquinate synthase-like - alpha domain"/>
    <property type="match status" value="1"/>
</dbReference>
<evidence type="ECO:0000313" key="5">
    <source>
        <dbReference type="EMBL" id="EBA07440.1"/>
    </source>
</evidence>
<dbReference type="SUPFAM" id="SSF56796">
    <property type="entry name" value="Dehydroquinate synthase-like"/>
    <property type="match status" value="1"/>
</dbReference>
<accession>A3K5Q1</accession>
<feature type="domain" description="Alcohol dehydrogenase iron-type/glycerol dehydrogenase GldA" evidence="3">
    <location>
        <begin position="9"/>
        <end position="106"/>
    </location>
</feature>
<dbReference type="GO" id="GO:0046872">
    <property type="term" value="F:metal ion binding"/>
    <property type="evidence" value="ECO:0007669"/>
    <property type="project" value="InterPro"/>
</dbReference>
<name>A3K5Q1_SAGS3</name>
<dbReference type="GO" id="GO:0004022">
    <property type="term" value="F:alcohol dehydrogenase (NAD+) activity"/>
    <property type="evidence" value="ECO:0007669"/>
    <property type="project" value="TreeGrafter"/>
</dbReference>
<dbReference type="InterPro" id="IPR039697">
    <property type="entry name" value="Alcohol_dehydrogenase_Fe"/>
</dbReference>
<evidence type="ECO:0000259" key="3">
    <source>
        <dbReference type="Pfam" id="PF00465"/>
    </source>
</evidence>
<dbReference type="OrthoDB" id="9815791at2"/>
<dbReference type="Pfam" id="PF25137">
    <property type="entry name" value="ADH_Fe_C"/>
    <property type="match status" value="1"/>
</dbReference>
<dbReference type="RefSeq" id="WP_005860445.1">
    <property type="nucleotide sequence ID" value="NZ_AAYA01000009.1"/>
</dbReference>
<evidence type="ECO:0000259" key="4">
    <source>
        <dbReference type="Pfam" id="PF25137"/>
    </source>
</evidence>
<gene>
    <name evidence="5" type="ORF">SSE37_21615</name>
</gene>
<feature type="domain" description="Fe-containing alcohol dehydrogenase-like C-terminal" evidence="4">
    <location>
        <begin position="159"/>
        <end position="343"/>
    </location>
</feature>
<keyword evidence="6" id="KW-1185">Reference proteome</keyword>
<comment type="caution">
    <text evidence="5">The sequence shown here is derived from an EMBL/GenBank/DDBJ whole genome shotgun (WGS) entry which is preliminary data.</text>
</comment>
<sequence>MSLITYLTRIHFADRVLEDALSSEMERHGLRHPLVITDSDATQGDGLDRLHAALPSAPPTASHVAGGVPPGEDLSRALDTFEQAGCDGVIGFGGLAALTLARIAASDRVPVITIPTCTETVGLGPIDPALSARPGRKVALPVAILCDATLTTSADPQATAAAGMDTLCQCLECFLGTAFNPPADGMALDGLRRAALCLEKAVHDGQDLSARRELLAAALNAGLASEKGHGGIAAAAHGLEAIARARRGVLHGALLPEVLAFNAPAVHDRLGLVRMVLGLPANADPGERLVALARRIGLPRRLSDIGIEEHMLSRAAQGAAADPANRTNPRHATGRDYERIMRAVL</sequence>
<comment type="similarity">
    <text evidence="1">Belongs to the iron-containing alcohol dehydrogenase family.</text>
</comment>
<keyword evidence="2" id="KW-0560">Oxidoreductase</keyword>
<evidence type="ECO:0000256" key="1">
    <source>
        <dbReference type="ARBA" id="ARBA00007358"/>
    </source>
</evidence>
<protein>
    <submittedName>
        <fullName evidence="5">Alcohol dehydrogenase, iron-containing family protein</fullName>
    </submittedName>
</protein>
<dbReference type="PANTHER" id="PTHR11496">
    <property type="entry name" value="ALCOHOL DEHYDROGENASE"/>
    <property type="match status" value="1"/>
</dbReference>
<dbReference type="Pfam" id="PF00465">
    <property type="entry name" value="Fe-ADH"/>
    <property type="match status" value="1"/>
</dbReference>
<evidence type="ECO:0000313" key="6">
    <source>
        <dbReference type="Proteomes" id="UP000005713"/>
    </source>
</evidence>
<dbReference type="InterPro" id="IPR001670">
    <property type="entry name" value="ADH_Fe/GldA"/>
</dbReference>
<organism evidence="5 6">
    <name type="scientific">Sagittula stellata (strain ATCC 700073 / DSM 11524 / E-37)</name>
    <dbReference type="NCBI Taxonomy" id="388399"/>
    <lineage>
        <taxon>Bacteria</taxon>
        <taxon>Pseudomonadati</taxon>
        <taxon>Pseudomonadota</taxon>
        <taxon>Alphaproteobacteria</taxon>
        <taxon>Rhodobacterales</taxon>
        <taxon>Roseobacteraceae</taxon>
        <taxon>Sagittula</taxon>
    </lineage>
</organism>
<evidence type="ECO:0000256" key="2">
    <source>
        <dbReference type="ARBA" id="ARBA00023002"/>
    </source>
</evidence>
<dbReference type="PANTHER" id="PTHR11496:SF102">
    <property type="entry name" value="ALCOHOL DEHYDROGENASE 4"/>
    <property type="match status" value="1"/>
</dbReference>